<name>A0A1I4GJM7_9HYPH</name>
<evidence type="ECO:0000259" key="1">
    <source>
        <dbReference type="Pfam" id="PF05685"/>
    </source>
</evidence>
<protein>
    <submittedName>
        <fullName evidence="2">Endonuclease, Uma2 family (Restriction endonuclease fold)</fullName>
    </submittedName>
</protein>
<keyword evidence="2" id="KW-0378">Hydrolase</keyword>
<reference evidence="3" key="1">
    <citation type="submission" date="2016-10" db="EMBL/GenBank/DDBJ databases">
        <authorList>
            <person name="Varghese N."/>
            <person name="Submissions S."/>
        </authorList>
    </citation>
    <scope>NUCLEOTIDE SEQUENCE [LARGE SCALE GENOMIC DNA]</scope>
    <source>
        <strain evidence="3">BL36</strain>
    </source>
</reference>
<evidence type="ECO:0000313" key="2">
    <source>
        <dbReference type="EMBL" id="SFL29730.1"/>
    </source>
</evidence>
<gene>
    <name evidence="2" type="ORF">SAMN05192568_100319</name>
</gene>
<dbReference type="PANTHER" id="PTHR36558">
    <property type="entry name" value="GLR1098 PROTEIN"/>
    <property type="match status" value="1"/>
</dbReference>
<dbReference type="CDD" id="cd06260">
    <property type="entry name" value="DUF820-like"/>
    <property type="match status" value="1"/>
</dbReference>
<dbReference type="InterPro" id="IPR008538">
    <property type="entry name" value="Uma2"/>
</dbReference>
<dbReference type="SUPFAM" id="SSF52980">
    <property type="entry name" value="Restriction endonuclease-like"/>
    <property type="match status" value="1"/>
</dbReference>
<keyword evidence="3" id="KW-1185">Reference proteome</keyword>
<dbReference type="Pfam" id="PF05685">
    <property type="entry name" value="Uma2"/>
    <property type="match status" value="1"/>
</dbReference>
<dbReference type="AlphaFoldDB" id="A0A1I4GJM7"/>
<dbReference type="InterPro" id="IPR011335">
    <property type="entry name" value="Restrct_endonuc-II-like"/>
</dbReference>
<dbReference type="PANTHER" id="PTHR36558:SF1">
    <property type="entry name" value="RESTRICTION ENDONUCLEASE DOMAIN-CONTAINING PROTEIN-RELATED"/>
    <property type="match status" value="1"/>
</dbReference>
<dbReference type="InterPro" id="IPR012296">
    <property type="entry name" value="Nuclease_put_TT1808"/>
</dbReference>
<accession>A0A1I4GJM7</accession>
<dbReference type="Proteomes" id="UP000199048">
    <property type="component" value="Unassembled WGS sequence"/>
</dbReference>
<dbReference type="EMBL" id="FOTK01000003">
    <property type="protein sequence ID" value="SFL29730.1"/>
    <property type="molecule type" value="Genomic_DNA"/>
</dbReference>
<keyword evidence="2" id="KW-0255">Endonuclease</keyword>
<evidence type="ECO:0000313" key="3">
    <source>
        <dbReference type="Proteomes" id="UP000199048"/>
    </source>
</evidence>
<sequence length="184" mass="20027">MVAQPKPRMTVDEFLTWAEGRPGRYELVDGEVFAMSPERARHGLVKYAAQTALNRAIETAGLPCHMMPDGMTVRIDAATTFEPDALVYCGPPVDLDAIEVPNPVVVVEVLSPGTRSVDSGTKLIGYFQVASLCHYLILDPVKRLLIHHRRGQGSSVETHIVSDGVLDLTPPGLQIAVADLFVRV</sequence>
<dbReference type="Gene3D" id="3.90.1570.10">
    <property type="entry name" value="tt1808, chain A"/>
    <property type="match status" value="1"/>
</dbReference>
<keyword evidence="2" id="KW-0540">Nuclease</keyword>
<feature type="domain" description="Putative restriction endonuclease" evidence="1">
    <location>
        <begin position="11"/>
        <end position="177"/>
    </location>
</feature>
<proteinExistence type="predicted"/>
<dbReference type="STRING" id="582667.SAMN05192568_100319"/>
<dbReference type="OrthoDB" id="8452919at2"/>
<organism evidence="2 3">
    <name type="scientific">Methylobacterium pseudosasicola</name>
    <dbReference type="NCBI Taxonomy" id="582667"/>
    <lineage>
        <taxon>Bacteria</taxon>
        <taxon>Pseudomonadati</taxon>
        <taxon>Pseudomonadota</taxon>
        <taxon>Alphaproteobacteria</taxon>
        <taxon>Hyphomicrobiales</taxon>
        <taxon>Methylobacteriaceae</taxon>
        <taxon>Methylobacterium</taxon>
    </lineage>
</organism>
<dbReference type="GO" id="GO:0004519">
    <property type="term" value="F:endonuclease activity"/>
    <property type="evidence" value="ECO:0007669"/>
    <property type="project" value="UniProtKB-KW"/>
</dbReference>